<dbReference type="GO" id="GO:0005886">
    <property type="term" value="C:plasma membrane"/>
    <property type="evidence" value="ECO:0007669"/>
    <property type="project" value="TreeGrafter"/>
</dbReference>
<name>A0AAW0P248_9GOBI</name>
<dbReference type="PANTHER" id="PTHR13865:SF26">
    <property type="entry name" value="TIGHT JUNCTION PROTEIN ZO-2"/>
    <property type="match status" value="1"/>
</dbReference>
<feature type="region of interest" description="Disordered" evidence="1">
    <location>
        <begin position="188"/>
        <end position="267"/>
    </location>
</feature>
<protein>
    <recommendedName>
        <fullName evidence="2">PDZ domain-containing protein</fullName>
    </recommendedName>
</protein>
<dbReference type="SUPFAM" id="SSF50156">
    <property type="entry name" value="PDZ domain-like"/>
    <property type="match status" value="1"/>
</dbReference>
<feature type="region of interest" description="Disordered" evidence="1">
    <location>
        <begin position="27"/>
        <end position="64"/>
    </location>
</feature>
<evidence type="ECO:0000313" key="4">
    <source>
        <dbReference type="Proteomes" id="UP001460270"/>
    </source>
</evidence>
<dbReference type="EMBL" id="JBBPFD010000009">
    <property type="protein sequence ID" value="KAK7912754.1"/>
    <property type="molecule type" value="Genomic_DNA"/>
</dbReference>
<gene>
    <name evidence="3" type="ORF">WMY93_012965</name>
</gene>
<feature type="compositionally biased region" description="Basic residues" evidence="1">
    <location>
        <begin position="236"/>
        <end position="246"/>
    </location>
</feature>
<dbReference type="Gene3D" id="2.30.42.10">
    <property type="match status" value="2"/>
</dbReference>
<reference evidence="4" key="1">
    <citation type="submission" date="2024-04" db="EMBL/GenBank/DDBJ databases">
        <title>Salinicola lusitanus LLJ914,a marine bacterium isolated from the Okinawa Trough.</title>
        <authorList>
            <person name="Li J."/>
        </authorList>
    </citation>
    <scope>NUCLEOTIDE SEQUENCE [LARGE SCALE GENOMIC DNA]</scope>
</reference>
<dbReference type="GO" id="GO:0005923">
    <property type="term" value="C:bicellular tight junction"/>
    <property type="evidence" value="ECO:0007669"/>
    <property type="project" value="TreeGrafter"/>
</dbReference>
<dbReference type="GO" id="GO:0090557">
    <property type="term" value="P:establishment of endothelial intestinal barrier"/>
    <property type="evidence" value="ECO:0007669"/>
    <property type="project" value="TreeGrafter"/>
</dbReference>
<dbReference type="GO" id="GO:0098609">
    <property type="term" value="P:cell-cell adhesion"/>
    <property type="evidence" value="ECO:0007669"/>
    <property type="project" value="TreeGrafter"/>
</dbReference>
<proteinExistence type="predicted"/>
<feature type="compositionally biased region" description="Low complexity" evidence="1">
    <location>
        <begin position="192"/>
        <end position="216"/>
    </location>
</feature>
<dbReference type="Proteomes" id="UP001460270">
    <property type="component" value="Unassembled WGS sequence"/>
</dbReference>
<organism evidence="3 4">
    <name type="scientific">Mugilogobius chulae</name>
    <name type="common">yellowstripe goby</name>
    <dbReference type="NCBI Taxonomy" id="88201"/>
    <lineage>
        <taxon>Eukaryota</taxon>
        <taxon>Metazoa</taxon>
        <taxon>Chordata</taxon>
        <taxon>Craniata</taxon>
        <taxon>Vertebrata</taxon>
        <taxon>Euteleostomi</taxon>
        <taxon>Actinopterygii</taxon>
        <taxon>Neopterygii</taxon>
        <taxon>Teleostei</taxon>
        <taxon>Neoteleostei</taxon>
        <taxon>Acanthomorphata</taxon>
        <taxon>Gobiaria</taxon>
        <taxon>Gobiiformes</taxon>
        <taxon>Gobioidei</taxon>
        <taxon>Gobiidae</taxon>
        <taxon>Gobionellinae</taxon>
        <taxon>Mugilogobius</taxon>
    </lineage>
</organism>
<dbReference type="PROSITE" id="PS50106">
    <property type="entry name" value="PDZ"/>
    <property type="match status" value="1"/>
</dbReference>
<evidence type="ECO:0000259" key="2">
    <source>
        <dbReference type="PROSITE" id="PS50106"/>
    </source>
</evidence>
<dbReference type="GO" id="GO:0050839">
    <property type="term" value="F:cell adhesion molecule binding"/>
    <property type="evidence" value="ECO:0007669"/>
    <property type="project" value="TreeGrafter"/>
</dbReference>
<keyword evidence="4" id="KW-1185">Reference proteome</keyword>
<comment type="caution">
    <text evidence="3">The sequence shown here is derived from an EMBL/GenBank/DDBJ whole genome shotgun (WGS) entry which is preliminary data.</text>
</comment>
<evidence type="ECO:0000256" key="1">
    <source>
        <dbReference type="SAM" id="MobiDB-lite"/>
    </source>
</evidence>
<dbReference type="AlphaFoldDB" id="A0AAW0P248"/>
<evidence type="ECO:0000313" key="3">
    <source>
        <dbReference type="EMBL" id="KAK7912754.1"/>
    </source>
</evidence>
<feature type="compositionally biased region" description="Basic and acidic residues" evidence="1">
    <location>
        <begin position="43"/>
        <end position="64"/>
    </location>
</feature>
<accession>A0AAW0P248</accession>
<sequence length="372" mass="41968">MKYKKFITIMQAALGVAPLNKRELIPAPRKLWRQQQQQQQSRSETDKRRESETEKRRESETRDWGPSEVYVLRSSGDGYHSLHWGPVHSVRVGGALCPLQGSAMEETVWEQYTVTLQRDPKMGFGMAVSGGRDNPNVDSGETSIMVSDVLQEDRRTGFSSRTIPHTLLRHGHRQCLVPRAERALRRLQGRSRPQQGQALPQPRQAQAGRQQRTGPGRQRRASQVPQQRTQPGGQLRARRGRGGGRYRSREGLNDPSPPPRDLEPLDKPINVMLVKNRPSEEYGLRLGSQIFIKQMTSSGLAAKDGNLQEGDIILKINGTVTENLSLHDAGKLIEKSRGKLQLVVQRDQRQILVRIPPLADSDSDNDDNMSYF</sequence>
<dbReference type="Pfam" id="PF00595">
    <property type="entry name" value="PDZ"/>
    <property type="match status" value="1"/>
</dbReference>
<dbReference type="FunFam" id="2.30.42.10:FF:000009">
    <property type="entry name" value="Putative tight junction protein ZO-1"/>
    <property type="match status" value="1"/>
</dbReference>
<dbReference type="PANTHER" id="PTHR13865">
    <property type="entry name" value="TIGHT JUNCTION PROTEIN"/>
    <property type="match status" value="1"/>
</dbReference>
<dbReference type="CDD" id="cd06728">
    <property type="entry name" value="PDZ2_ZO1-like_ds"/>
    <property type="match status" value="1"/>
</dbReference>
<dbReference type="GO" id="GO:1905605">
    <property type="term" value="P:positive regulation of blood-brain barrier permeability"/>
    <property type="evidence" value="ECO:0007669"/>
    <property type="project" value="TreeGrafter"/>
</dbReference>
<dbReference type="GO" id="GO:0045216">
    <property type="term" value="P:cell-cell junction organization"/>
    <property type="evidence" value="ECO:0007669"/>
    <property type="project" value="TreeGrafter"/>
</dbReference>
<dbReference type="SMART" id="SM00228">
    <property type="entry name" value="PDZ"/>
    <property type="match status" value="1"/>
</dbReference>
<dbReference type="GO" id="GO:0150105">
    <property type="term" value="P:protein localization to cell-cell junction"/>
    <property type="evidence" value="ECO:0007669"/>
    <property type="project" value="TreeGrafter"/>
</dbReference>
<feature type="domain" description="PDZ" evidence="2">
    <location>
        <begin position="270"/>
        <end position="348"/>
    </location>
</feature>
<dbReference type="InterPro" id="IPR001478">
    <property type="entry name" value="PDZ"/>
</dbReference>
<dbReference type="InterPro" id="IPR036034">
    <property type="entry name" value="PDZ_sf"/>
</dbReference>